<evidence type="ECO:0000313" key="3">
    <source>
        <dbReference type="EMBL" id="UJF36481.1"/>
    </source>
</evidence>
<evidence type="ECO:0000259" key="2">
    <source>
        <dbReference type="PROSITE" id="PS50042"/>
    </source>
</evidence>
<reference evidence="3 4" key="1">
    <citation type="journal article" date="2024" name="Int. J. Syst. Evol. Microbiol.">
        <title>Paenibacillus hexagrammi sp. nov., a novel bacterium isolated from the gut content of Hexagrammos agrammus.</title>
        <authorList>
            <person name="Jung H.K."/>
            <person name="Kim D.G."/>
            <person name="Zin H."/>
            <person name="Park J."/>
            <person name="Jung H."/>
            <person name="Kim Y.O."/>
            <person name="Kong H.J."/>
            <person name="Kim J.W."/>
            <person name="Kim Y.S."/>
        </authorList>
    </citation>
    <scope>NUCLEOTIDE SEQUENCE [LARGE SCALE GENOMIC DNA]</scope>
    <source>
        <strain evidence="3 4">YPD9-1</strain>
    </source>
</reference>
<protein>
    <submittedName>
        <fullName evidence="3">Cyclic nucleotide-binding domain-containing protein</fullName>
    </submittedName>
</protein>
<feature type="domain" description="Cyclic nucleotide-binding" evidence="2">
    <location>
        <begin position="1"/>
        <end position="33"/>
    </location>
</feature>
<dbReference type="InterPro" id="IPR018490">
    <property type="entry name" value="cNMP-bd_dom_sf"/>
</dbReference>
<organism evidence="3 4">
    <name type="scientific">Paenibacillus hexagrammi</name>
    <dbReference type="NCBI Taxonomy" id="2908839"/>
    <lineage>
        <taxon>Bacteria</taxon>
        <taxon>Bacillati</taxon>
        <taxon>Bacillota</taxon>
        <taxon>Bacilli</taxon>
        <taxon>Bacillales</taxon>
        <taxon>Paenibacillaceae</taxon>
        <taxon>Paenibacillus</taxon>
    </lineage>
</organism>
<accession>A0ABY3SU13</accession>
<proteinExistence type="predicted"/>
<evidence type="ECO:0000256" key="1">
    <source>
        <dbReference type="ARBA" id="ARBA00023159"/>
    </source>
</evidence>
<dbReference type="EMBL" id="CP090978">
    <property type="protein sequence ID" value="UJF36481.1"/>
    <property type="molecule type" value="Genomic_DNA"/>
</dbReference>
<name>A0ABY3SU13_9BACL</name>
<dbReference type="Gene3D" id="2.60.120.10">
    <property type="entry name" value="Jelly Rolls"/>
    <property type="match status" value="1"/>
</dbReference>
<dbReference type="InterPro" id="IPR014710">
    <property type="entry name" value="RmlC-like_jellyroll"/>
</dbReference>
<dbReference type="Proteomes" id="UP001649230">
    <property type="component" value="Chromosome"/>
</dbReference>
<dbReference type="InterPro" id="IPR000595">
    <property type="entry name" value="cNMP-bd_dom"/>
</dbReference>
<keyword evidence="1" id="KW-0010">Activator</keyword>
<keyword evidence="4" id="KW-1185">Reference proteome</keyword>
<sequence>MYLIKSGVVKIYRLDDAKEIILALFREGDFLAKWLWFRKALPVLLPLRLWSPAPCML</sequence>
<evidence type="ECO:0000313" key="4">
    <source>
        <dbReference type="Proteomes" id="UP001649230"/>
    </source>
</evidence>
<dbReference type="SUPFAM" id="SSF51206">
    <property type="entry name" value="cAMP-binding domain-like"/>
    <property type="match status" value="1"/>
</dbReference>
<gene>
    <name evidence="3" type="ORF">L0M14_25080</name>
</gene>
<dbReference type="PROSITE" id="PS50042">
    <property type="entry name" value="CNMP_BINDING_3"/>
    <property type="match status" value="1"/>
</dbReference>